<feature type="compositionally biased region" description="Gly residues" evidence="1">
    <location>
        <begin position="26"/>
        <end position="36"/>
    </location>
</feature>
<accession>A0A182J9Z9</accession>
<feature type="transmembrane region" description="Helical" evidence="2">
    <location>
        <begin position="66"/>
        <end position="90"/>
    </location>
</feature>
<dbReference type="VEuPathDB" id="VectorBase:AATE014153"/>
<feature type="region of interest" description="Disordered" evidence="1">
    <location>
        <begin position="1"/>
        <end position="56"/>
    </location>
</feature>
<organism evidence="3">
    <name type="scientific">Anopheles atroparvus</name>
    <name type="common">European mosquito</name>
    <dbReference type="NCBI Taxonomy" id="41427"/>
    <lineage>
        <taxon>Eukaryota</taxon>
        <taxon>Metazoa</taxon>
        <taxon>Ecdysozoa</taxon>
        <taxon>Arthropoda</taxon>
        <taxon>Hexapoda</taxon>
        <taxon>Insecta</taxon>
        <taxon>Pterygota</taxon>
        <taxon>Neoptera</taxon>
        <taxon>Endopterygota</taxon>
        <taxon>Diptera</taxon>
        <taxon>Nematocera</taxon>
        <taxon>Culicoidea</taxon>
        <taxon>Culicidae</taxon>
        <taxon>Anophelinae</taxon>
        <taxon>Anopheles</taxon>
    </lineage>
</organism>
<evidence type="ECO:0000256" key="1">
    <source>
        <dbReference type="SAM" id="MobiDB-lite"/>
    </source>
</evidence>
<dbReference type="AlphaFoldDB" id="A0A182J9Z9"/>
<dbReference type="EnsemblMetazoa" id="AATE014153-RA">
    <property type="protein sequence ID" value="AATE014153-PA.1"/>
    <property type="gene ID" value="AATE014153"/>
</dbReference>
<protein>
    <submittedName>
        <fullName evidence="3">Uncharacterized protein</fullName>
    </submittedName>
</protein>
<reference evidence="3" key="1">
    <citation type="submission" date="2022-08" db="UniProtKB">
        <authorList>
            <consortium name="EnsemblMetazoa"/>
        </authorList>
    </citation>
    <scope>IDENTIFICATION</scope>
    <source>
        <strain evidence="3">EBRO</strain>
    </source>
</reference>
<feature type="compositionally biased region" description="Basic and acidic residues" evidence="1">
    <location>
        <begin position="43"/>
        <end position="55"/>
    </location>
</feature>
<keyword evidence="2" id="KW-0472">Membrane</keyword>
<name>A0A182J9Z9_ANOAO</name>
<keyword evidence="2" id="KW-0812">Transmembrane</keyword>
<keyword evidence="2" id="KW-1133">Transmembrane helix</keyword>
<evidence type="ECO:0000256" key="2">
    <source>
        <dbReference type="SAM" id="Phobius"/>
    </source>
</evidence>
<evidence type="ECO:0000313" key="3">
    <source>
        <dbReference type="EnsemblMetazoa" id="AATE014153-PA.1"/>
    </source>
</evidence>
<sequence>MAAAAVAEARRKRKRRAAGHAAGVACQGGRGKGGGTRASTWTPKDEQPSRSETGGRHRAPWLAAEVVVVEVVVVVFLVVVVVVVVVMVVFPATHTSSSTYLYERRGLRVRSSRRDLPEDISTRMRVPQHRLEGKAKPGGFRATQTFLSGPYLPNALSISCFDADEPRKVSEKRARVVQHKKVAGGMCGHRVEIQSNSSGWK</sequence>
<proteinExistence type="predicted"/>